<gene>
    <name evidence="2" type="ORF">IAC78_02340</name>
</gene>
<reference evidence="2" key="2">
    <citation type="journal article" date="2021" name="PeerJ">
        <title>Extensive microbial diversity within the chicken gut microbiome revealed by metagenomics and culture.</title>
        <authorList>
            <person name="Gilroy R."/>
            <person name="Ravi A."/>
            <person name="Getino M."/>
            <person name="Pursley I."/>
            <person name="Horton D.L."/>
            <person name="Alikhan N.F."/>
            <person name="Baker D."/>
            <person name="Gharbi K."/>
            <person name="Hall N."/>
            <person name="Watson M."/>
            <person name="Adriaenssens E.M."/>
            <person name="Foster-Nyarko E."/>
            <person name="Jarju S."/>
            <person name="Secka A."/>
            <person name="Antonio M."/>
            <person name="Oren A."/>
            <person name="Chaudhuri R.R."/>
            <person name="La Ragione R."/>
            <person name="Hildebrand F."/>
            <person name="Pallen M.J."/>
        </authorList>
    </citation>
    <scope>NUCLEOTIDE SEQUENCE</scope>
    <source>
        <strain evidence="2">1748</strain>
    </source>
</reference>
<dbReference type="EMBL" id="JADING010000065">
    <property type="protein sequence ID" value="MBO8414301.1"/>
    <property type="molecule type" value="Genomic_DNA"/>
</dbReference>
<dbReference type="AlphaFoldDB" id="A0A9D9DA55"/>
<dbReference type="PROSITE" id="PS50893">
    <property type="entry name" value="ABC_TRANSPORTER_2"/>
    <property type="match status" value="1"/>
</dbReference>
<dbReference type="Gene3D" id="3.40.50.300">
    <property type="entry name" value="P-loop containing nucleotide triphosphate hydrolases"/>
    <property type="match status" value="1"/>
</dbReference>
<protein>
    <submittedName>
        <fullName evidence="2">ATP-binding cassette domain-containing protein</fullName>
    </submittedName>
</protein>
<reference evidence="2" key="1">
    <citation type="submission" date="2020-10" db="EMBL/GenBank/DDBJ databases">
        <authorList>
            <person name="Gilroy R."/>
        </authorList>
    </citation>
    <scope>NUCLEOTIDE SEQUENCE</scope>
    <source>
        <strain evidence="2">1748</strain>
    </source>
</reference>
<evidence type="ECO:0000259" key="1">
    <source>
        <dbReference type="PROSITE" id="PS50893"/>
    </source>
</evidence>
<dbReference type="GO" id="GO:0016887">
    <property type="term" value="F:ATP hydrolysis activity"/>
    <property type="evidence" value="ECO:0007669"/>
    <property type="project" value="InterPro"/>
</dbReference>
<feature type="non-terminal residue" evidence="2">
    <location>
        <position position="173"/>
    </location>
</feature>
<dbReference type="InterPro" id="IPR027417">
    <property type="entry name" value="P-loop_NTPase"/>
</dbReference>
<dbReference type="GO" id="GO:0022857">
    <property type="term" value="F:transmembrane transporter activity"/>
    <property type="evidence" value="ECO:0007669"/>
    <property type="project" value="TreeGrafter"/>
</dbReference>
<evidence type="ECO:0000313" key="3">
    <source>
        <dbReference type="Proteomes" id="UP000823629"/>
    </source>
</evidence>
<dbReference type="PANTHER" id="PTHR24220">
    <property type="entry name" value="IMPORT ATP-BINDING PROTEIN"/>
    <property type="match status" value="1"/>
</dbReference>
<feature type="domain" description="ABC transporter" evidence="1">
    <location>
        <begin position="2"/>
        <end position="173"/>
    </location>
</feature>
<organism evidence="2 3">
    <name type="scientific">Candidatus Scatoplasma merdavium</name>
    <dbReference type="NCBI Taxonomy" id="2840932"/>
    <lineage>
        <taxon>Bacteria</taxon>
        <taxon>Bacillati</taxon>
        <taxon>Bacillota</taxon>
        <taxon>Bacilli</taxon>
        <taxon>Bacillales</taxon>
        <taxon>Candidatus Scatoplasma</taxon>
    </lineage>
</organism>
<dbReference type="Proteomes" id="UP000823629">
    <property type="component" value="Unassembled WGS sequence"/>
</dbReference>
<dbReference type="GO" id="GO:0005886">
    <property type="term" value="C:plasma membrane"/>
    <property type="evidence" value="ECO:0007669"/>
    <property type="project" value="TreeGrafter"/>
</dbReference>
<keyword evidence="2" id="KW-0547">Nucleotide-binding</keyword>
<dbReference type="GO" id="GO:0005524">
    <property type="term" value="F:ATP binding"/>
    <property type="evidence" value="ECO:0007669"/>
    <property type="project" value="UniProtKB-KW"/>
</dbReference>
<dbReference type="Pfam" id="PF00005">
    <property type="entry name" value="ABC_tran"/>
    <property type="match status" value="1"/>
</dbReference>
<dbReference type="InterPro" id="IPR015854">
    <property type="entry name" value="ABC_transpr_LolD-like"/>
</dbReference>
<comment type="caution">
    <text evidence="2">The sequence shown here is derived from an EMBL/GenBank/DDBJ whole genome shotgun (WGS) entry which is preliminary data.</text>
</comment>
<proteinExistence type="predicted"/>
<accession>A0A9D9DA55</accession>
<dbReference type="InterPro" id="IPR003439">
    <property type="entry name" value="ABC_transporter-like_ATP-bd"/>
</dbReference>
<evidence type="ECO:0000313" key="2">
    <source>
        <dbReference type="EMBL" id="MBO8414301.1"/>
    </source>
</evidence>
<name>A0A9D9DA55_9BACL</name>
<dbReference type="SUPFAM" id="SSF52540">
    <property type="entry name" value="P-loop containing nucleoside triphosphate hydrolases"/>
    <property type="match status" value="1"/>
</dbReference>
<keyword evidence="2" id="KW-0067">ATP-binding</keyword>
<sequence length="173" mass="19410">MYKIKNLSFTYPSNKAPALQDINLELPSTGLVYLIGESGSGKTTFINVLAGILTNYCGSLTCDKRELSSFSLEEKNDYLLKLVSIANQQDSFEESLTVLENLNVGFDIIDLSKEEKIARIEELSKLLKVDSLLKRKIRELSGGEVKRINLLRALIRDTPVYLLDEPLGPLDER</sequence>